<feature type="domain" description="Peptidase S9 prolyl oligopeptidase catalytic" evidence="2">
    <location>
        <begin position="397"/>
        <end position="597"/>
    </location>
</feature>
<dbReference type="AlphaFoldDB" id="A0A2N6SZH5"/>
<dbReference type="Gene3D" id="3.40.50.1820">
    <property type="entry name" value="alpha/beta hydrolase"/>
    <property type="match status" value="1"/>
</dbReference>
<evidence type="ECO:0000259" key="2">
    <source>
        <dbReference type="Pfam" id="PF00326"/>
    </source>
</evidence>
<dbReference type="GO" id="GO:0004252">
    <property type="term" value="F:serine-type endopeptidase activity"/>
    <property type="evidence" value="ECO:0007669"/>
    <property type="project" value="InterPro"/>
</dbReference>
<evidence type="ECO:0000256" key="1">
    <source>
        <dbReference type="ARBA" id="ARBA00022801"/>
    </source>
</evidence>
<dbReference type="PANTHER" id="PTHR42776">
    <property type="entry name" value="SERINE PEPTIDASE S9 FAMILY MEMBER"/>
    <property type="match status" value="1"/>
</dbReference>
<accession>A0A2N6SZH5</accession>
<name>A0A2N6SZH5_9CORY</name>
<dbReference type="EMBL" id="PNHF01000010">
    <property type="protein sequence ID" value="PMC62466.1"/>
    <property type="molecule type" value="Genomic_DNA"/>
</dbReference>
<dbReference type="SUPFAM" id="SSF82171">
    <property type="entry name" value="DPP6 N-terminal domain-like"/>
    <property type="match status" value="1"/>
</dbReference>
<evidence type="ECO:0000313" key="4">
    <source>
        <dbReference type="Proteomes" id="UP000235363"/>
    </source>
</evidence>
<dbReference type="InterPro" id="IPR002470">
    <property type="entry name" value="Peptidase_S9A"/>
</dbReference>
<evidence type="ECO:0000313" key="3">
    <source>
        <dbReference type="EMBL" id="PMC62466.1"/>
    </source>
</evidence>
<dbReference type="InterPro" id="IPR001375">
    <property type="entry name" value="Peptidase_S9_cat"/>
</dbReference>
<dbReference type="PRINTS" id="PR00862">
    <property type="entry name" value="PROLIGOPTASE"/>
</dbReference>
<dbReference type="Proteomes" id="UP000235363">
    <property type="component" value="Unassembled WGS sequence"/>
</dbReference>
<keyword evidence="1" id="KW-0378">Hydrolase</keyword>
<dbReference type="GO" id="GO:0006508">
    <property type="term" value="P:proteolysis"/>
    <property type="evidence" value="ECO:0007669"/>
    <property type="project" value="InterPro"/>
</dbReference>
<protein>
    <submittedName>
        <fullName evidence="3">S9 family peptidase</fullName>
    </submittedName>
</protein>
<dbReference type="InterPro" id="IPR029058">
    <property type="entry name" value="AB_hydrolase_fold"/>
</dbReference>
<dbReference type="SUPFAM" id="SSF53474">
    <property type="entry name" value="alpha/beta-Hydrolases"/>
    <property type="match status" value="1"/>
</dbReference>
<dbReference type="Pfam" id="PF00326">
    <property type="entry name" value="Peptidase_S9"/>
    <property type="match status" value="1"/>
</dbReference>
<proteinExistence type="predicted"/>
<sequence>MRHTYGSSLAPDGSAIAYIARERGYPKAVQVALNDDGLGDERTVQLPVDGPVTRVLHSPDARWIACEVSPLGTERLETWLVSTDPAVPGAKRLQLSGDAKTTLVEWDRDKLAMDAVGTDGITEGRLVDPDSGDYVVLDRRTDSLLVSAEAGHALMRVGPRGSRELLLVKPDGTWLPLLRPEPGAMTDAGTILREETTAADGRVTAIVCSDHSSDRRRVLRVAVDGRDVAVEELVGNPDSDVDEFVISEDLSTAAVLWNTSGVSLLDLLSLGEDQKVLVRRSVELPGMVASDLSITDDGELLSLTIEGPNLPPTVEILRTSTGKIEPINVDRSRRISERAQENYIPELVHFTARDGLELSGWLYHGEDDAAHGPQPVYIHLHGGPELQSRPVNHDILTTLVDSGVTVFTPNIRGSSGAGRPFLHADDRYGRFAAIDDVADTARFLVDTGIGDPDRLALGGRSYGGFLSLLVAARYPDPFRAVVDACGMTSFESYYGSTEPWLASAAYPKYGYPYHDAELLWQISPLNNAEHITAPVLFIHGEWDTNVPERESLQMRDALGARGVPTEYLQVPGEGHKYAKPKSRRLIAATLVDFLGRHGLVETPNLSLLDARIAEMKAGAPGVED</sequence>
<dbReference type="PANTHER" id="PTHR42776:SF27">
    <property type="entry name" value="DIPEPTIDYL PEPTIDASE FAMILY MEMBER 6"/>
    <property type="match status" value="1"/>
</dbReference>
<organism evidence="3 4">
    <name type="scientific">Corynebacterium xerosis</name>
    <dbReference type="NCBI Taxonomy" id="1725"/>
    <lineage>
        <taxon>Bacteria</taxon>
        <taxon>Bacillati</taxon>
        <taxon>Actinomycetota</taxon>
        <taxon>Actinomycetes</taxon>
        <taxon>Mycobacteriales</taxon>
        <taxon>Corynebacteriaceae</taxon>
        <taxon>Corynebacterium</taxon>
    </lineage>
</organism>
<reference evidence="3 4" key="1">
    <citation type="submission" date="2017-09" db="EMBL/GenBank/DDBJ databases">
        <title>Bacterial strain isolated from the female urinary microbiota.</title>
        <authorList>
            <person name="Thomas-White K."/>
            <person name="Kumar N."/>
            <person name="Forster S."/>
            <person name="Putonti C."/>
            <person name="Lawley T."/>
            <person name="Wolfe A.J."/>
        </authorList>
    </citation>
    <scope>NUCLEOTIDE SEQUENCE [LARGE SCALE GENOMIC DNA]</scope>
    <source>
        <strain evidence="3 4">UMB0908</strain>
    </source>
</reference>
<dbReference type="RefSeq" id="WP_102212617.1">
    <property type="nucleotide sequence ID" value="NZ_PNHF01000010.1"/>
</dbReference>
<gene>
    <name evidence="3" type="ORF">CJ204_05580</name>
</gene>
<comment type="caution">
    <text evidence="3">The sequence shown here is derived from an EMBL/GenBank/DDBJ whole genome shotgun (WGS) entry which is preliminary data.</text>
</comment>